<proteinExistence type="predicted"/>
<sequence length="173" mass="18051">MHLTTLIYTLTMLAMTTSAIPLSPTSPRIAAVEASKTGPSPLASPAVASSAAKASATPVGAYQCPPNKYKRCCMSVQEGSRELLDKVGELVPTLGGIAVSSQISFSCKAMADDVSPDTCNAKGYLPMCCDSSTSGNGISPGCKPFEEVKEQYYSSFGAERPQTQAELINDVLS</sequence>
<protein>
    <recommendedName>
        <fullName evidence="4">Hydrophobin</fullName>
    </recommendedName>
</protein>
<dbReference type="EMBL" id="JAPWDQ010000001">
    <property type="protein sequence ID" value="KAJ5495283.1"/>
    <property type="molecule type" value="Genomic_DNA"/>
</dbReference>
<dbReference type="Proteomes" id="UP001148312">
    <property type="component" value="Unassembled WGS sequence"/>
</dbReference>
<keyword evidence="1" id="KW-0732">Signal</keyword>
<name>A0A9W9XLV5_9EURO</name>
<accession>A0A9W9XLV5</accession>
<reference evidence="2" key="2">
    <citation type="journal article" date="2023" name="IMA Fungus">
        <title>Comparative genomic study of the Penicillium genus elucidates a diverse pangenome and 15 lateral gene transfer events.</title>
        <authorList>
            <person name="Petersen C."/>
            <person name="Sorensen T."/>
            <person name="Nielsen M.R."/>
            <person name="Sondergaard T.E."/>
            <person name="Sorensen J.L."/>
            <person name="Fitzpatrick D.A."/>
            <person name="Frisvad J.C."/>
            <person name="Nielsen K.L."/>
        </authorList>
    </citation>
    <scope>NUCLEOTIDE SEQUENCE</scope>
    <source>
        <strain evidence="2">IBT 30728</strain>
    </source>
</reference>
<dbReference type="RefSeq" id="XP_056794296.1">
    <property type="nucleotide sequence ID" value="XM_056930003.1"/>
</dbReference>
<feature type="chain" id="PRO_5040886021" description="Hydrophobin" evidence="1">
    <location>
        <begin position="20"/>
        <end position="173"/>
    </location>
</feature>
<evidence type="ECO:0008006" key="4">
    <source>
        <dbReference type="Google" id="ProtNLM"/>
    </source>
</evidence>
<reference evidence="2" key="1">
    <citation type="submission" date="2022-12" db="EMBL/GenBank/DDBJ databases">
        <authorList>
            <person name="Petersen C."/>
        </authorList>
    </citation>
    <scope>NUCLEOTIDE SEQUENCE</scope>
    <source>
        <strain evidence="2">IBT 30728</strain>
    </source>
</reference>
<dbReference type="GeneID" id="81620252"/>
<evidence type="ECO:0000256" key="1">
    <source>
        <dbReference type="SAM" id="SignalP"/>
    </source>
</evidence>
<feature type="signal peptide" evidence="1">
    <location>
        <begin position="1"/>
        <end position="19"/>
    </location>
</feature>
<evidence type="ECO:0000313" key="3">
    <source>
        <dbReference type="Proteomes" id="UP001148312"/>
    </source>
</evidence>
<evidence type="ECO:0000313" key="2">
    <source>
        <dbReference type="EMBL" id="KAJ5495283.1"/>
    </source>
</evidence>
<dbReference type="CDD" id="cd23507">
    <property type="entry name" value="hydrophobin_I"/>
    <property type="match status" value="1"/>
</dbReference>
<organism evidence="2 3">
    <name type="scientific">Penicillium diatomitis</name>
    <dbReference type="NCBI Taxonomy" id="2819901"/>
    <lineage>
        <taxon>Eukaryota</taxon>
        <taxon>Fungi</taxon>
        <taxon>Dikarya</taxon>
        <taxon>Ascomycota</taxon>
        <taxon>Pezizomycotina</taxon>
        <taxon>Eurotiomycetes</taxon>
        <taxon>Eurotiomycetidae</taxon>
        <taxon>Eurotiales</taxon>
        <taxon>Aspergillaceae</taxon>
        <taxon>Penicillium</taxon>
    </lineage>
</organism>
<comment type="caution">
    <text evidence="2">The sequence shown here is derived from an EMBL/GenBank/DDBJ whole genome shotgun (WGS) entry which is preliminary data.</text>
</comment>
<keyword evidence="3" id="KW-1185">Reference proteome</keyword>
<dbReference type="AlphaFoldDB" id="A0A9W9XLV5"/>
<gene>
    <name evidence="2" type="ORF">N7539_000399</name>
</gene>